<dbReference type="GO" id="GO:0003700">
    <property type="term" value="F:DNA-binding transcription factor activity"/>
    <property type="evidence" value="ECO:0007669"/>
    <property type="project" value="InterPro"/>
</dbReference>
<dbReference type="Gene3D" id="2.60.120.10">
    <property type="entry name" value="Jelly Rolls"/>
    <property type="match status" value="1"/>
</dbReference>
<keyword evidence="6" id="KW-1185">Reference proteome</keyword>
<proteinExistence type="predicted"/>
<dbReference type="PROSITE" id="PS01124">
    <property type="entry name" value="HTH_ARAC_FAMILY_2"/>
    <property type="match status" value="1"/>
</dbReference>
<dbReference type="RefSeq" id="WP_094864537.1">
    <property type="nucleotide sequence ID" value="NZ_NKYE01000014.1"/>
</dbReference>
<dbReference type="SUPFAM" id="SSF46689">
    <property type="entry name" value="Homeodomain-like"/>
    <property type="match status" value="1"/>
</dbReference>
<comment type="caution">
    <text evidence="5">The sequence shown here is derived from an EMBL/GenBank/DDBJ whole genome shotgun (WGS) entry which is preliminary data.</text>
</comment>
<gene>
    <name evidence="5" type="ORF">CFN78_20755</name>
</gene>
<dbReference type="InterPro" id="IPR014710">
    <property type="entry name" value="RmlC-like_jellyroll"/>
</dbReference>
<protein>
    <submittedName>
        <fullName evidence="5">AraC family transcriptional regulator</fullName>
    </submittedName>
</protein>
<sequence length="259" mass="28931">MPQQGDRERAADDDGADETPWRIWIPPITIDARREGRVHVLLWQMEGTADLTVKDQTITLTKHQALWIPVGTRHKFTVHAGSVLMPVIFDAADTATTLCEPGLVTVSRELRALMLAYVTAWNSIIKPEANLARQILGLIEPSPVLSTTLPMPASEPARIIAETLRFNPGDTRSAVELAESVHTSSRTIRRAFETETGISLRQWRIQNRMEAASILLRSDTTLDAVAHRVGYTNVNAFRRVFHGHFGVSPTEYARRYTAT</sequence>
<feature type="domain" description="HTH araC/xylS-type" evidence="4">
    <location>
        <begin position="158"/>
        <end position="255"/>
    </location>
</feature>
<dbReference type="AlphaFoldDB" id="A0A263CYJ5"/>
<evidence type="ECO:0000259" key="4">
    <source>
        <dbReference type="PROSITE" id="PS01124"/>
    </source>
</evidence>
<feature type="compositionally biased region" description="Basic and acidic residues" evidence="3">
    <location>
        <begin position="1"/>
        <end position="12"/>
    </location>
</feature>
<evidence type="ECO:0000256" key="3">
    <source>
        <dbReference type="SAM" id="MobiDB-lite"/>
    </source>
</evidence>
<dbReference type="Proteomes" id="UP000242444">
    <property type="component" value="Unassembled WGS sequence"/>
</dbReference>
<dbReference type="Gene3D" id="1.10.10.60">
    <property type="entry name" value="Homeodomain-like"/>
    <property type="match status" value="1"/>
</dbReference>
<dbReference type="SMART" id="SM00342">
    <property type="entry name" value="HTH_ARAC"/>
    <property type="match status" value="1"/>
</dbReference>
<keyword evidence="2" id="KW-0804">Transcription</keyword>
<evidence type="ECO:0000256" key="1">
    <source>
        <dbReference type="ARBA" id="ARBA00023015"/>
    </source>
</evidence>
<dbReference type="GO" id="GO:0043565">
    <property type="term" value="F:sequence-specific DNA binding"/>
    <property type="evidence" value="ECO:0007669"/>
    <property type="project" value="InterPro"/>
</dbReference>
<dbReference type="InterPro" id="IPR011051">
    <property type="entry name" value="RmlC_Cupin_sf"/>
</dbReference>
<dbReference type="InParanoid" id="A0A263CYJ5"/>
<reference evidence="5 6" key="1">
    <citation type="submission" date="2017-07" db="EMBL/GenBank/DDBJ databases">
        <title>Amycolatopsis antarcticus sp. nov., isolated from the surface of an Antarcticus brown macroalga.</title>
        <authorList>
            <person name="Wang J."/>
            <person name="Leiva S."/>
            <person name="Huang J."/>
            <person name="Huang Y."/>
        </authorList>
    </citation>
    <scope>NUCLEOTIDE SEQUENCE [LARGE SCALE GENOMIC DNA]</scope>
    <source>
        <strain evidence="5 6">AU-G6</strain>
    </source>
</reference>
<dbReference type="EMBL" id="NKYE01000014">
    <property type="protein sequence ID" value="OZM71234.1"/>
    <property type="molecule type" value="Genomic_DNA"/>
</dbReference>
<dbReference type="PANTHER" id="PTHR11019">
    <property type="entry name" value="HTH-TYPE TRANSCRIPTIONAL REGULATOR NIMR"/>
    <property type="match status" value="1"/>
</dbReference>
<dbReference type="SUPFAM" id="SSF51182">
    <property type="entry name" value="RmlC-like cupins"/>
    <property type="match status" value="1"/>
</dbReference>
<keyword evidence="1" id="KW-0805">Transcription regulation</keyword>
<dbReference type="OrthoDB" id="2039152at2"/>
<dbReference type="InterPro" id="IPR018060">
    <property type="entry name" value="HTH_AraC"/>
</dbReference>
<dbReference type="InterPro" id="IPR009057">
    <property type="entry name" value="Homeodomain-like_sf"/>
</dbReference>
<name>A0A263CYJ5_9PSEU</name>
<dbReference type="Pfam" id="PF12833">
    <property type="entry name" value="HTH_18"/>
    <property type="match status" value="1"/>
</dbReference>
<organism evidence="5 6">
    <name type="scientific">Amycolatopsis antarctica</name>
    <dbReference type="NCBI Taxonomy" id="1854586"/>
    <lineage>
        <taxon>Bacteria</taxon>
        <taxon>Bacillati</taxon>
        <taxon>Actinomycetota</taxon>
        <taxon>Actinomycetes</taxon>
        <taxon>Pseudonocardiales</taxon>
        <taxon>Pseudonocardiaceae</taxon>
        <taxon>Amycolatopsis</taxon>
    </lineage>
</organism>
<evidence type="ECO:0000313" key="6">
    <source>
        <dbReference type="Proteomes" id="UP000242444"/>
    </source>
</evidence>
<dbReference type="PANTHER" id="PTHR11019:SF199">
    <property type="entry name" value="HTH-TYPE TRANSCRIPTIONAL REGULATOR NIMR"/>
    <property type="match status" value="1"/>
</dbReference>
<evidence type="ECO:0000313" key="5">
    <source>
        <dbReference type="EMBL" id="OZM71234.1"/>
    </source>
</evidence>
<feature type="region of interest" description="Disordered" evidence="3">
    <location>
        <begin position="1"/>
        <end position="20"/>
    </location>
</feature>
<evidence type="ECO:0000256" key="2">
    <source>
        <dbReference type="ARBA" id="ARBA00023163"/>
    </source>
</evidence>
<accession>A0A263CYJ5</accession>